<keyword evidence="3" id="KW-1185">Reference proteome</keyword>
<proteinExistence type="predicted"/>
<dbReference type="AlphaFoldDB" id="A0A0A1U460"/>
<dbReference type="OMA" id="VEEMMIF"/>
<dbReference type="Proteomes" id="UP000014680">
    <property type="component" value="Unassembled WGS sequence"/>
</dbReference>
<dbReference type="EMBL" id="KB206684">
    <property type="protein sequence ID" value="ELP89012.1"/>
    <property type="molecule type" value="Genomic_DNA"/>
</dbReference>
<accession>A0A0A1U460</accession>
<evidence type="ECO:0000313" key="3">
    <source>
        <dbReference type="Proteomes" id="UP000014680"/>
    </source>
</evidence>
<feature type="domain" description="Transcription initiation factor TFIID subunit 12" evidence="1">
    <location>
        <begin position="21"/>
        <end position="85"/>
    </location>
</feature>
<name>A0A0A1U460_ENTIV</name>
<dbReference type="InterPro" id="IPR009072">
    <property type="entry name" value="Histone-fold"/>
</dbReference>
<dbReference type="InterPro" id="IPR003228">
    <property type="entry name" value="TFIID_TAF12_dom"/>
</dbReference>
<protein>
    <recommendedName>
        <fullName evidence="1">Transcription initiation factor TFIID subunit 12 domain-containing protein</fullName>
    </recommendedName>
</protein>
<dbReference type="GeneID" id="14887920"/>
<dbReference type="RefSeq" id="XP_004255783.1">
    <property type="nucleotide sequence ID" value="XM_004255735.1"/>
</dbReference>
<dbReference type="OrthoDB" id="26651at2759"/>
<dbReference type="Pfam" id="PF03847">
    <property type="entry name" value="TFIID_20kDa"/>
    <property type="match status" value="1"/>
</dbReference>
<dbReference type="Gene3D" id="1.10.20.10">
    <property type="entry name" value="Histone, subunit A"/>
    <property type="match status" value="1"/>
</dbReference>
<dbReference type="GO" id="GO:0046982">
    <property type="term" value="F:protein heterodimerization activity"/>
    <property type="evidence" value="ECO:0007669"/>
    <property type="project" value="InterPro"/>
</dbReference>
<dbReference type="GO" id="GO:0006352">
    <property type="term" value="P:DNA-templated transcription initiation"/>
    <property type="evidence" value="ECO:0007669"/>
    <property type="project" value="InterPro"/>
</dbReference>
<gene>
    <name evidence="2" type="ORF">EIN_493110</name>
</gene>
<dbReference type="GO" id="GO:0005669">
    <property type="term" value="C:transcription factor TFIID complex"/>
    <property type="evidence" value="ECO:0007669"/>
    <property type="project" value="InterPro"/>
</dbReference>
<sequence>MDRKRLTKPQKERPQGELVTRENILQTMRMVDPRLLPDSDVISFFQEMIEEYVEQSVEEMMIFAKHRGDNTVDFRDAKLFYERAFKHSIPGILSVIQQNHPPTESIVKSLNKKKPIPKSYLAHLQDFKKSKK</sequence>
<reference evidence="2 3" key="1">
    <citation type="submission" date="2012-10" db="EMBL/GenBank/DDBJ databases">
        <authorList>
            <person name="Zafar N."/>
            <person name="Inman J."/>
            <person name="Hall N."/>
            <person name="Lorenzi H."/>
            <person name="Caler E."/>
        </authorList>
    </citation>
    <scope>NUCLEOTIDE SEQUENCE [LARGE SCALE GENOMIC DNA]</scope>
    <source>
        <strain evidence="2 3">IP1</strain>
    </source>
</reference>
<organism evidence="2 3">
    <name type="scientific">Entamoeba invadens IP1</name>
    <dbReference type="NCBI Taxonomy" id="370355"/>
    <lineage>
        <taxon>Eukaryota</taxon>
        <taxon>Amoebozoa</taxon>
        <taxon>Evosea</taxon>
        <taxon>Archamoebae</taxon>
        <taxon>Mastigamoebida</taxon>
        <taxon>Entamoebidae</taxon>
        <taxon>Entamoeba</taxon>
    </lineage>
</organism>
<dbReference type="SUPFAM" id="SSF47113">
    <property type="entry name" value="Histone-fold"/>
    <property type="match status" value="1"/>
</dbReference>
<evidence type="ECO:0000259" key="1">
    <source>
        <dbReference type="Pfam" id="PF03847"/>
    </source>
</evidence>
<evidence type="ECO:0000313" key="2">
    <source>
        <dbReference type="EMBL" id="ELP89012.1"/>
    </source>
</evidence>
<dbReference type="VEuPathDB" id="AmoebaDB:EIN_493110"/>
<dbReference type="KEGG" id="eiv:EIN_493110"/>